<dbReference type="SUPFAM" id="SSF50969">
    <property type="entry name" value="YVTN repeat-like/Quinoprotein amine dehydrogenase"/>
    <property type="match status" value="1"/>
</dbReference>
<reference evidence="4 5" key="1">
    <citation type="submission" date="2021-03" db="EMBL/GenBank/DDBJ databases">
        <title>Fibrella sp. HMF5036 genome sequencing and assembly.</title>
        <authorList>
            <person name="Kang H."/>
            <person name="Kim H."/>
            <person name="Bae S."/>
            <person name="Joh K."/>
        </authorList>
    </citation>
    <scope>NUCLEOTIDE SEQUENCE [LARGE SCALE GENOMIC DNA]</scope>
    <source>
        <strain evidence="4 5">HMF5036</strain>
    </source>
</reference>
<keyword evidence="5" id="KW-1185">Reference proteome</keyword>
<dbReference type="InterPro" id="IPR011044">
    <property type="entry name" value="Quino_amine_DH_bsu"/>
</dbReference>
<name>A0A939FZY0_9BACT</name>
<dbReference type="InterPro" id="IPR015943">
    <property type="entry name" value="WD40/YVTN_repeat-like_dom_sf"/>
</dbReference>
<comment type="caution">
    <text evidence="4">The sequence shown here is derived from an EMBL/GenBank/DDBJ whole genome shotgun (WGS) entry which is preliminary data.</text>
</comment>
<dbReference type="Pfam" id="PF00400">
    <property type="entry name" value="WD40"/>
    <property type="match status" value="1"/>
</dbReference>
<accession>A0A939FZY0</accession>
<dbReference type="SMART" id="SM00320">
    <property type="entry name" value="WD40"/>
    <property type="match status" value="3"/>
</dbReference>
<keyword evidence="2" id="KW-0677">Repeat</keyword>
<protein>
    <submittedName>
        <fullName evidence="4">WD40 repeat domain-containing protein</fullName>
    </submittedName>
</protein>
<dbReference type="InterPro" id="IPR050349">
    <property type="entry name" value="WD_LIS1/nudF_dynein_reg"/>
</dbReference>
<dbReference type="PROSITE" id="PS50082">
    <property type="entry name" value="WD_REPEATS_2"/>
    <property type="match status" value="1"/>
</dbReference>
<evidence type="ECO:0000256" key="3">
    <source>
        <dbReference type="PROSITE-ProRule" id="PRU00221"/>
    </source>
</evidence>
<dbReference type="RefSeq" id="WP_207333789.1">
    <property type="nucleotide sequence ID" value="NZ_JAFMYU010000002.1"/>
</dbReference>
<dbReference type="Gene3D" id="2.130.10.10">
    <property type="entry name" value="YVTN repeat-like/Quinoprotein amine dehydrogenase"/>
    <property type="match status" value="2"/>
</dbReference>
<evidence type="ECO:0000256" key="2">
    <source>
        <dbReference type="ARBA" id="ARBA00022737"/>
    </source>
</evidence>
<gene>
    <name evidence="4" type="ORF">J2I48_02380</name>
</gene>
<dbReference type="InterPro" id="IPR001680">
    <property type="entry name" value="WD40_rpt"/>
</dbReference>
<dbReference type="Proteomes" id="UP000664795">
    <property type="component" value="Unassembled WGS sequence"/>
</dbReference>
<sequence>MLAGLLLAGYLAQAEAPATLPRREFRYQSANAGRATYSHDGRLVLVASAKRSQIGIYHGRTALLVSEFRGHRQVVGSLASWPDRDTIASGDASGRLLFWQPKTGNIVGRAQVPGRVVALQPQPGGTLVAVLTTKTANLVNSASGKRLALPVPPGKLPVSLVFNADGSQLAMGYVDGNVTVYDLKTHQQRRAKPFSTPVRSLAFRTDSLLATAGTPGLFVWQYAASEPGQILAVTKALGSVAQQRAQGLLLGTLTGEVLRYDLDTRAETVISTAKSPVRELVVNPHERLVLANYGQAAPKSWLLR</sequence>
<evidence type="ECO:0000313" key="4">
    <source>
        <dbReference type="EMBL" id="MBO0929817.1"/>
    </source>
</evidence>
<evidence type="ECO:0000256" key="1">
    <source>
        <dbReference type="ARBA" id="ARBA00022574"/>
    </source>
</evidence>
<proteinExistence type="predicted"/>
<evidence type="ECO:0000313" key="5">
    <source>
        <dbReference type="Proteomes" id="UP000664795"/>
    </source>
</evidence>
<feature type="repeat" description="WD" evidence="3">
    <location>
        <begin position="68"/>
        <end position="109"/>
    </location>
</feature>
<dbReference type="PANTHER" id="PTHR44129">
    <property type="entry name" value="WD REPEAT-CONTAINING PROTEIN POP1"/>
    <property type="match status" value="1"/>
</dbReference>
<dbReference type="EMBL" id="JAFMYU010000002">
    <property type="protein sequence ID" value="MBO0929817.1"/>
    <property type="molecule type" value="Genomic_DNA"/>
</dbReference>
<dbReference type="AlphaFoldDB" id="A0A939FZY0"/>
<organism evidence="4 5">
    <name type="scientific">Fibrella aquatilis</name>
    <dbReference type="NCBI Taxonomy" id="2817059"/>
    <lineage>
        <taxon>Bacteria</taxon>
        <taxon>Pseudomonadati</taxon>
        <taxon>Bacteroidota</taxon>
        <taxon>Cytophagia</taxon>
        <taxon>Cytophagales</taxon>
        <taxon>Spirosomataceae</taxon>
        <taxon>Fibrella</taxon>
    </lineage>
</organism>
<keyword evidence="1 3" id="KW-0853">WD repeat</keyword>